<protein>
    <submittedName>
        <fullName evidence="2">Uncharacterized protein</fullName>
    </submittedName>
</protein>
<dbReference type="Proteomes" id="UP001196413">
    <property type="component" value="Unassembled WGS sequence"/>
</dbReference>
<keyword evidence="3" id="KW-1185">Reference proteome</keyword>
<accession>A0AAD5MJU8</accession>
<dbReference type="EMBL" id="JAHQIW010003724">
    <property type="protein sequence ID" value="KAJ1359895.1"/>
    <property type="molecule type" value="Genomic_DNA"/>
</dbReference>
<reference evidence="2" key="1">
    <citation type="submission" date="2021-06" db="EMBL/GenBank/DDBJ databases">
        <title>Parelaphostrongylus tenuis whole genome reference sequence.</title>
        <authorList>
            <person name="Garwood T.J."/>
            <person name="Larsen P.A."/>
            <person name="Fountain-Jones N.M."/>
            <person name="Garbe J.R."/>
            <person name="Macchietto M.G."/>
            <person name="Kania S.A."/>
            <person name="Gerhold R.W."/>
            <person name="Richards J.E."/>
            <person name="Wolf T.M."/>
        </authorList>
    </citation>
    <scope>NUCLEOTIDE SEQUENCE</scope>
    <source>
        <strain evidence="2">MNPRO001-30</strain>
        <tissue evidence="2">Meninges</tissue>
    </source>
</reference>
<sequence length="106" mass="11123">MTRLPADHIVIPLLATMLTVSGCGVIPADQASTRIFTVTGFTLPVAMAYSAAPDVRASVPGIAASRDGARAFVSRLVIQTVFNVLESNGRSALLPDALNLIHFEST</sequence>
<dbReference type="PROSITE" id="PS51257">
    <property type="entry name" value="PROKAR_LIPOPROTEIN"/>
    <property type="match status" value="1"/>
</dbReference>
<evidence type="ECO:0000313" key="3">
    <source>
        <dbReference type="Proteomes" id="UP001196413"/>
    </source>
</evidence>
<proteinExistence type="predicted"/>
<organism evidence="2 3">
    <name type="scientific">Parelaphostrongylus tenuis</name>
    <name type="common">Meningeal worm</name>
    <dbReference type="NCBI Taxonomy" id="148309"/>
    <lineage>
        <taxon>Eukaryota</taxon>
        <taxon>Metazoa</taxon>
        <taxon>Ecdysozoa</taxon>
        <taxon>Nematoda</taxon>
        <taxon>Chromadorea</taxon>
        <taxon>Rhabditida</taxon>
        <taxon>Rhabditina</taxon>
        <taxon>Rhabditomorpha</taxon>
        <taxon>Strongyloidea</taxon>
        <taxon>Metastrongylidae</taxon>
        <taxon>Parelaphostrongylus</taxon>
    </lineage>
</organism>
<comment type="caution">
    <text evidence="2">The sequence shown here is derived from an EMBL/GenBank/DDBJ whole genome shotgun (WGS) entry which is preliminary data.</text>
</comment>
<feature type="signal peptide" evidence="1">
    <location>
        <begin position="1"/>
        <end position="22"/>
    </location>
</feature>
<gene>
    <name evidence="2" type="ORF">KIN20_018717</name>
</gene>
<evidence type="ECO:0000256" key="1">
    <source>
        <dbReference type="SAM" id="SignalP"/>
    </source>
</evidence>
<name>A0AAD5MJU8_PARTN</name>
<evidence type="ECO:0000313" key="2">
    <source>
        <dbReference type="EMBL" id="KAJ1359895.1"/>
    </source>
</evidence>
<keyword evidence="1" id="KW-0732">Signal</keyword>
<feature type="chain" id="PRO_5042112429" evidence="1">
    <location>
        <begin position="23"/>
        <end position="106"/>
    </location>
</feature>
<dbReference type="AlphaFoldDB" id="A0AAD5MJU8"/>